<keyword evidence="1" id="KW-0472">Membrane</keyword>
<sequence>MNVSVLSILFMLLGAAAVAAIIGFIVIALIQVAREPRLPPVLRVC</sequence>
<accession>A0A4R7FYI3</accession>
<name>A0A4R7FYI3_9MICC</name>
<proteinExistence type="predicted"/>
<keyword evidence="3" id="KW-1185">Reference proteome</keyword>
<comment type="caution">
    <text evidence="2">The sequence shown here is derived from an EMBL/GenBank/DDBJ whole genome shotgun (WGS) entry which is preliminary data.</text>
</comment>
<feature type="transmembrane region" description="Helical" evidence="1">
    <location>
        <begin position="6"/>
        <end position="30"/>
    </location>
</feature>
<keyword evidence="1" id="KW-1133">Transmembrane helix</keyword>
<evidence type="ECO:0000256" key="1">
    <source>
        <dbReference type="SAM" id="Phobius"/>
    </source>
</evidence>
<reference evidence="2 3" key="1">
    <citation type="submission" date="2019-03" db="EMBL/GenBank/DDBJ databases">
        <title>Genomic Encyclopedia of Type Strains, Phase III (KMG-III): the genomes of soil and plant-associated and newly described type strains.</title>
        <authorList>
            <person name="Whitman W."/>
        </authorList>
    </citation>
    <scope>NUCLEOTIDE SEQUENCE [LARGE SCALE GENOMIC DNA]</scope>
    <source>
        <strain evidence="2 3">DSM 27373</strain>
    </source>
</reference>
<protein>
    <submittedName>
        <fullName evidence="2">Uncharacterized protein</fullName>
    </submittedName>
</protein>
<dbReference type="AlphaFoldDB" id="A0A4R7FYI3"/>
<evidence type="ECO:0000313" key="2">
    <source>
        <dbReference type="EMBL" id="TDS83777.1"/>
    </source>
</evidence>
<dbReference type="EMBL" id="SOAN01000009">
    <property type="protein sequence ID" value="TDS83777.1"/>
    <property type="molecule type" value="Genomic_DNA"/>
</dbReference>
<dbReference type="RefSeq" id="WP_166645914.1">
    <property type="nucleotide sequence ID" value="NZ_SOAN01000009.1"/>
</dbReference>
<dbReference type="Proteomes" id="UP000294506">
    <property type="component" value="Unassembled WGS sequence"/>
</dbReference>
<keyword evidence="1" id="KW-0812">Transmembrane</keyword>
<gene>
    <name evidence="2" type="ORF">EV640_10964</name>
</gene>
<organism evidence="2 3">
    <name type="scientific">Nesterenkonia aurantiaca</name>
    <dbReference type="NCBI Taxonomy" id="1436010"/>
    <lineage>
        <taxon>Bacteria</taxon>
        <taxon>Bacillati</taxon>
        <taxon>Actinomycetota</taxon>
        <taxon>Actinomycetes</taxon>
        <taxon>Micrococcales</taxon>
        <taxon>Micrococcaceae</taxon>
        <taxon>Nesterenkonia</taxon>
    </lineage>
</organism>
<evidence type="ECO:0000313" key="3">
    <source>
        <dbReference type="Proteomes" id="UP000294506"/>
    </source>
</evidence>